<accession>A0A401V2W1</accession>
<organism evidence="1 2">
    <name type="scientific">Cellulomonas algicola</name>
    <dbReference type="NCBI Taxonomy" id="2071633"/>
    <lineage>
        <taxon>Bacteria</taxon>
        <taxon>Bacillati</taxon>
        <taxon>Actinomycetota</taxon>
        <taxon>Actinomycetes</taxon>
        <taxon>Micrococcales</taxon>
        <taxon>Cellulomonadaceae</taxon>
        <taxon>Cellulomonas</taxon>
    </lineage>
</organism>
<keyword evidence="2" id="KW-1185">Reference proteome</keyword>
<dbReference type="AlphaFoldDB" id="A0A401V2W1"/>
<dbReference type="Proteomes" id="UP000288246">
    <property type="component" value="Unassembled WGS sequence"/>
</dbReference>
<evidence type="ECO:0000313" key="2">
    <source>
        <dbReference type="Proteomes" id="UP000288246"/>
    </source>
</evidence>
<evidence type="ECO:0000313" key="1">
    <source>
        <dbReference type="EMBL" id="GCD21244.1"/>
    </source>
</evidence>
<proteinExistence type="predicted"/>
<sequence>MADLEQARAAKERLRADLAGRPDVRGIGITPDGDGYLLQVNVSARGRSTPLPPAVDGVAVKVRVVGAITASA</sequence>
<name>A0A401V2W1_9CELL</name>
<dbReference type="OrthoDB" id="4829751at2"/>
<reference evidence="1 2" key="1">
    <citation type="submission" date="2018-11" db="EMBL/GenBank/DDBJ databases">
        <title>Draft genome sequence of Cellulomonas takizawaensis strain TKZ-21.</title>
        <authorList>
            <person name="Yamamura H."/>
            <person name="Hayashi T."/>
            <person name="Hamada M."/>
            <person name="Serisawa Y."/>
            <person name="Matsuyama K."/>
            <person name="Nakagawa Y."/>
            <person name="Otoguro M."/>
            <person name="Yanagida F."/>
            <person name="Hayakawa M."/>
        </authorList>
    </citation>
    <scope>NUCLEOTIDE SEQUENCE [LARGE SCALE GENOMIC DNA]</scope>
    <source>
        <strain evidence="1 2">TKZ-21</strain>
    </source>
</reference>
<protein>
    <submittedName>
        <fullName evidence="1">Uncharacterized protein</fullName>
    </submittedName>
</protein>
<comment type="caution">
    <text evidence="1">The sequence shown here is derived from an EMBL/GenBank/DDBJ whole genome shotgun (WGS) entry which is preliminary data.</text>
</comment>
<dbReference type="EMBL" id="BHYL01000253">
    <property type="protein sequence ID" value="GCD21244.1"/>
    <property type="molecule type" value="Genomic_DNA"/>
</dbReference>
<dbReference type="RefSeq" id="WP_124343756.1">
    <property type="nucleotide sequence ID" value="NZ_BHYL01000253.1"/>
</dbReference>
<gene>
    <name evidence="1" type="ORF">CTKZ_28060</name>
</gene>